<dbReference type="Gene3D" id="1.10.340.30">
    <property type="entry name" value="Hypothetical protein, domain 2"/>
    <property type="match status" value="1"/>
</dbReference>
<gene>
    <name evidence="4" type="ORF">D9611_003302</name>
</gene>
<evidence type="ECO:0000256" key="3">
    <source>
        <dbReference type="SAM" id="MobiDB-lite"/>
    </source>
</evidence>
<keyword evidence="5" id="KW-1185">Reference proteome</keyword>
<keyword evidence="2" id="KW-0539">Nucleus</keyword>
<dbReference type="PANTHER" id="PTHR15074">
    <property type="entry name" value="METHYL-CPG-BINDING PROTEIN"/>
    <property type="match status" value="1"/>
</dbReference>
<proteinExistence type="predicted"/>
<evidence type="ECO:0008006" key="6">
    <source>
        <dbReference type="Google" id="ProtNLM"/>
    </source>
</evidence>
<dbReference type="InterPro" id="IPR045138">
    <property type="entry name" value="MeCP2/MBD4"/>
</dbReference>
<sequence length="296" mass="33341">MKEPPQTPKKRKREPGILCLSPYFSPEKRQKSQVAGPNCKDEALLAVELEPGEAAPSTDPLSLFYARSTTALYEELKLLKPILIQEQVAGDKWKVFVACTLLNKTSGKLALPVFWDMMRRWPTAWKMSQAKEEDLVYMLLRLGTYTIRARRLIALSREYIKDPPSLYDDRPSRPSTPVRSVKGKQFARYPATPVSHLPGAGPYALDSYRIFCTLADDPFSTEWKQVLPSDKELIKYLRWKWAVEEHREWCPVNGPGPSPSLSYLRTLQADLSQQGGQTPVTIGTTPSAAKLTSSTA</sequence>
<dbReference type="GO" id="GO:0003824">
    <property type="term" value="F:catalytic activity"/>
    <property type="evidence" value="ECO:0007669"/>
    <property type="project" value="InterPro"/>
</dbReference>
<accession>A0A8H5C8V1</accession>
<comment type="subcellular location">
    <subcellularLocation>
        <location evidence="1">Nucleus</location>
    </subcellularLocation>
</comment>
<evidence type="ECO:0000313" key="4">
    <source>
        <dbReference type="EMBL" id="KAF5337281.1"/>
    </source>
</evidence>
<dbReference type="SUPFAM" id="SSF48150">
    <property type="entry name" value="DNA-glycosylase"/>
    <property type="match status" value="1"/>
</dbReference>
<evidence type="ECO:0000256" key="1">
    <source>
        <dbReference type="ARBA" id="ARBA00004123"/>
    </source>
</evidence>
<dbReference type="PANTHER" id="PTHR15074:SF0">
    <property type="entry name" value="METHYL-CPG-BINDING DOMAIN PROTEIN 4-LIKE PROTEIN"/>
    <property type="match status" value="1"/>
</dbReference>
<protein>
    <recommendedName>
        <fullName evidence="6">HhH-GPD domain-containing protein</fullName>
    </recommendedName>
</protein>
<dbReference type="EMBL" id="JAACJK010000057">
    <property type="protein sequence ID" value="KAF5337281.1"/>
    <property type="molecule type" value="Genomic_DNA"/>
</dbReference>
<dbReference type="GO" id="GO:0003677">
    <property type="term" value="F:DNA binding"/>
    <property type="evidence" value="ECO:0007669"/>
    <property type="project" value="InterPro"/>
</dbReference>
<evidence type="ECO:0000313" key="5">
    <source>
        <dbReference type="Proteomes" id="UP000541558"/>
    </source>
</evidence>
<feature type="region of interest" description="Disordered" evidence="3">
    <location>
        <begin position="275"/>
        <end position="296"/>
    </location>
</feature>
<dbReference type="AlphaFoldDB" id="A0A8H5C8V1"/>
<organism evidence="4 5">
    <name type="scientific">Ephemerocybe angulata</name>
    <dbReference type="NCBI Taxonomy" id="980116"/>
    <lineage>
        <taxon>Eukaryota</taxon>
        <taxon>Fungi</taxon>
        <taxon>Dikarya</taxon>
        <taxon>Basidiomycota</taxon>
        <taxon>Agaricomycotina</taxon>
        <taxon>Agaricomycetes</taxon>
        <taxon>Agaricomycetidae</taxon>
        <taxon>Agaricales</taxon>
        <taxon>Agaricineae</taxon>
        <taxon>Psathyrellaceae</taxon>
        <taxon>Ephemerocybe</taxon>
    </lineage>
</organism>
<dbReference type="OrthoDB" id="10265068at2759"/>
<evidence type="ECO:0000256" key="2">
    <source>
        <dbReference type="ARBA" id="ARBA00023242"/>
    </source>
</evidence>
<dbReference type="InterPro" id="IPR011257">
    <property type="entry name" value="DNA_glycosylase"/>
</dbReference>
<dbReference type="Proteomes" id="UP000541558">
    <property type="component" value="Unassembled WGS sequence"/>
</dbReference>
<reference evidence="4 5" key="1">
    <citation type="journal article" date="2020" name="ISME J.">
        <title>Uncovering the hidden diversity of litter-decomposition mechanisms in mushroom-forming fungi.</title>
        <authorList>
            <person name="Floudas D."/>
            <person name="Bentzer J."/>
            <person name="Ahren D."/>
            <person name="Johansson T."/>
            <person name="Persson P."/>
            <person name="Tunlid A."/>
        </authorList>
    </citation>
    <scope>NUCLEOTIDE SEQUENCE [LARGE SCALE GENOMIC DNA]</scope>
    <source>
        <strain evidence="4 5">CBS 175.51</strain>
    </source>
</reference>
<comment type="caution">
    <text evidence="4">The sequence shown here is derived from an EMBL/GenBank/DDBJ whole genome shotgun (WGS) entry which is preliminary data.</text>
</comment>
<dbReference type="GO" id="GO:0006281">
    <property type="term" value="P:DNA repair"/>
    <property type="evidence" value="ECO:0007669"/>
    <property type="project" value="InterPro"/>
</dbReference>
<name>A0A8H5C8V1_9AGAR</name>
<dbReference type="GO" id="GO:0005634">
    <property type="term" value="C:nucleus"/>
    <property type="evidence" value="ECO:0007669"/>
    <property type="project" value="UniProtKB-SubCell"/>
</dbReference>